<protein>
    <recommendedName>
        <fullName evidence="5">Zeta toxin domain-containing protein</fullName>
    </recommendedName>
</protein>
<proteinExistence type="predicted"/>
<dbReference type="Gene3D" id="3.40.50.300">
    <property type="entry name" value="P-loop containing nucleotide triphosphate hydrolases"/>
    <property type="match status" value="1"/>
</dbReference>
<dbReference type="PANTHER" id="PTHR33477">
    <property type="entry name" value="P-LOOP NTPASE DOMAIN-CONTAINING PROTEIN LPA1 HOMOLOG 1"/>
    <property type="match status" value="1"/>
</dbReference>
<dbReference type="Pfam" id="PF13671">
    <property type="entry name" value="AAA_33"/>
    <property type="match status" value="1"/>
</dbReference>
<feature type="region of interest" description="Disordered" evidence="1">
    <location>
        <begin position="321"/>
        <end position="344"/>
    </location>
</feature>
<feature type="chain" id="PRO_5044839376" description="Zeta toxin domain-containing protein" evidence="2">
    <location>
        <begin position="25"/>
        <end position="344"/>
    </location>
</feature>
<name>A0ABD3N345_9STRA</name>
<keyword evidence="2" id="KW-0732">Signal</keyword>
<evidence type="ECO:0000313" key="4">
    <source>
        <dbReference type="Proteomes" id="UP001530293"/>
    </source>
</evidence>
<dbReference type="Proteomes" id="UP001530293">
    <property type="component" value="Unassembled WGS sequence"/>
</dbReference>
<comment type="caution">
    <text evidence="3">The sequence shown here is derived from an EMBL/GenBank/DDBJ whole genome shotgun (WGS) entry which is preliminary data.</text>
</comment>
<gene>
    <name evidence="3" type="ORF">ACHAWU_009327</name>
</gene>
<evidence type="ECO:0000256" key="2">
    <source>
        <dbReference type="SAM" id="SignalP"/>
    </source>
</evidence>
<dbReference type="SUPFAM" id="SSF52540">
    <property type="entry name" value="P-loop containing nucleoside triphosphate hydrolases"/>
    <property type="match status" value="1"/>
</dbReference>
<evidence type="ECO:0000256" key="1">
    <source>
        <dbReference type="SAM" id="MobiDB-lite"/>
    </source>
</evidence>
<feature type="signal peptide" evidence="2">
    <location>
        <begin position="1"/>
        <end position="24"/>
    </location>
</feature>
<reference evidence="3 4" key="1">
    <citation type="submission" date="2024-10" db="EMBL/GenBank/DDBJ databases">
        <title>Updated reference genomes for cyclostephanoid diatoms.</title>
        <authorList>
            <person name="Roberts W.R."/>
            <person name="Alverson A.J."/>
        </authorList>
    </citation>
    <scope>NUCLEOTIDE SEQUENCE [LARGE SCALE GENOMIC DNA]</scope>
    <source>
        <strain evidence="3 4">AJA232-27</strain>
    </source>
</reference>
<dbReference type="InterPro" id="IPR027417">
    <property type="entry name" value="P-loop_NTPase"/>
</dbReference>
<dbReference type="AlphaFoldDB" id="A0ABD3N345"/>
<evidence type="ECO:0008006" key="5">
    <source>
        <dbReference type="Google" id="ProtNLM"/>
    </source>
</evidence>
<evidence type="ECO:0000313" key="3">
    <source>
        <dbReference type="EMBL" id="KAL3770488.1"/>
    </source>
</evidence>
<dbReference type="PANTHER" id="PTHR33477:SF3">
    <property type="entry name" value="P-LOOP NTPASE DOMAIN-CONTAINING PROTEIN LPA1 HOMOLOG 1"/>
    <property type="match status" value="1"/>
</dbReference>
<keyword evidence="4" id="KW-1185">Reference proteome</keyword>
<organism evidence="3 4">
    <name type="scientific">Discostella pseudostelligera</name>
    <dbReference type="NCBI Taxonomy" id="259834"/>
    <lineage>
        <taxon>Eukaryota</taxon>
        <taxon>Sar</taxon>
        <taxon>Stramenopiles</taxon>
        <taxon>Ochrophyta</taxon>
        <taxon>Bacillariophyta</taxon>
        <taxon>Coscinodiscophyceae</taxon>
        <taxon>Thalassiosirophycidae</taxon>
        <taxon>Stephanodiscales</taxon>
        <taxon>Stephanodiscaceae</taxon>
        <taxon>Discostella</taxon>
    </lineage>
</organism>
<sequence>MLHRVTNLLVITFLVSSSPGSTIAFHISSDRWFDSTLAPRSYYYSPPATRKIQHQRQHDTSIHASMQRPKFNLGHPQLKAGKEPPKLILISGSPGTGKSTFGMSLALEQGILKCISTDTVRAVMRSYVPEDISPPLHRSSYAPSSEDGTDDPVKSWIETCKVLNSSVEGLVDDAIQRGVSLVLEGVSIKPSRQLLDKFRASGGVACGVLLMVSDEERHKQLLRKRGFVTGKKKAEDDKLRSFERIRLIQAEMVRCAKESDWILIEQRVDPDPLDVVSNILMKDYLIDELDEDCLLPLTFGSNPKHIDVFSATHHVVEKATADDGSTLDHGVDGADEYTNEEIEV</sequence>
<feature type="compositionally biased region" description="Acidic residues" evidence="1">
    <location>
        <begin position="333"/>
        <end position="344"/>
    </location>
</feature>
<dbReference type="EMBL" id="JALLBG020000040">
    <property type="protein sequence ID" value="KAL3770488.1"/>
    <property type="molecule type" value="Genomic_DNA"/>
</dbReference>
<accession>A0ABD3N345</accession>